<dbReference type="Proteomes" id="UP001062846">
    <property type="component" value="Chromosome 10"/>
</dbReference>
<reference evidence="1" key="1">
    <citation type="submission" date="2022-02" db="EMBL/GenBank/DDBJ databases">
        <title>Plant Genome Project.</title>
        <authorList>
            <person name="Zhang R.-G."/>
        </authorList>
    </citation>
    <scope>NUCLEOTIDE SEQUENCE</scope>
    <source>
        <strain evidence="1">AT1</strain>
    </source>
</reference>
<proteinExistence type="predicted"/>
<evidence type="ECO:0000313" key="1">
    <source>
        <dbReference type="EMBL" id="KAI8535957.1"/>
    </source>
</evidence>
<protein>
    <submittedName>
        <fullName evidence="1">Uncharacterized protein</fullName>
    </submittedName>
</protein>
<accession>A0ACC0M500</accession>
<comment type="caution">
    <text evidence="1">The sequence shown here is derived from an EMBL/GenBank/DDBJ whole genome shotgun (WGS) entry which is preliminary data.</text>
</comment>
<sequence>MFTASSSTAVEFWALRDGLELAYERDLQSICVGTDSMTLVQLISKKETGSHELSNILVSDCRLLLDRLKAKVHHVSNRSADAIAKANFSNICNSLVVIQSIPNFINQVILDEVSGVKLPRTMF</sequence>
<organism evidence="1 2">
    <name type="scientific">Rhododendron molle</name>
    <name type="common">Chinese azalea</name>
    <name type="synonym">Azalea mollis</name>
    <dbReference type="NCBI Taxonomy" id="49168"/>
    <lineage>
        <taxon>Eukaryota</taxon>
        <taxon>Viridiplantae</taxon>
        <taxon>Streptophyta</taxon>
        <taxon>Embryophyta</taxon>
        <taxon>Tracheophyta</taxon>
        <taxon>Spermatophyta</taxon>
        <taxon>Magnoliopsida</taxon>
        <taxon>eudicotyledons</taxon>
        <taxon>Gunneridae</taxon>
        <taxon>Pentapetalae</taxon>
        <taxon>asterids</taxon>
        <taxon>Ericales</taxon>
        <taxon>Ericaceae</taxon>
        <taxon>Ericoideae</taxon>
        <taxon>Rhodoreae</taxon>
        <taxon>Rhododendron</taxon>
    </lineage>
</organism>
<dbReference type="EMBL" id="CM046397">
    <property type="protein sequence ID" value="KAI8535957.1"/>
    <property type="molecule type" value="Genomic_DNA"/>
</dbReference>
<evidence type="ECO:0000313" key="2">
    <source>
        <dbReference type="Proteomes" id="UP001062846"/>
    </source>
</evidence>
<name>A0ACC0M500_RHOML</name>
<keyword evidence="2" id="KW-1185">Reference proteome</keyword>
<gene>
    <name evidence="1" type="ORF">RHMOL_Rhmol10G0216200</name>
</gene>